<protein>
    <submittedName>
        <fullName evidence="1">Uncharacterized protein</fullName>
    </submittedName>
</protein>
<gene>
    <name evidence="1" type="ORF">RIMI_LOCUS3654893</name>
</gene>
<reference evidence="1" key="1">
    <citation type="submission" date="2023-07" db="EMBL/GenBank/DDBJ databases">
        <authorList>
            <person name="Stuckert A."/>
        </authorList>
    </citation>
    <scope>NUCLEOTIDE SEQUENCE</scope>
</reference>
<keyword evidence="2" id="KW-1185">Reference proteome</keyword>
<organism evidence="1 2">
    <name type="scientific">Ranitomeya imitator</name>
    <name type="common">mimic poison frog</name>
    <dbReference type="NCBI Taxonomy" id="111125"/>
    <lineage>
        <taxon>Eukaryota</taxon>
        <taxon>Metazoa</taxon>
        <taxon>Chordata</taxon>
        <taxon>Craniata</taxon>
        <taxon>Vertebrata</taxon>
        <taxon>Euteleostomi</taxon>
        <taxon>Amphibia</taxon>
        <taxon>Batrachia</taxon>
        <taxon>Anura</taxon>
        <taxon>Neobatrachia</taxon>
        <taxon>Hyloidea</taxon>
        <taxon>Dendrobatidae</taxon>
        <taxon>Dendrobatinae</taxon>
        <taxon>Ranitomeya</taxon>
    </lineage>
</organism>
<name>A0ABN9L292_9NEOB</name>
<comment type="caution">
    <text evidence="1">The sequence shown here is derived from an EMBL/GenBank/DDBJ whole genome shotgun (WGS) entry which is preliminary data.</text>
</comment>
<dbReference type="PANTHER" id="PTHR21301:SF12">
    <property type="match status" value="1"/>
</dbReference>
<dbReference type="EMBL" id="CAUEEQ010005558">
    <property type="protein sequence ID" value="CAJ0929106.1"/>
    <property type="molecule type" value="Genomic_DNA"/>
</dbReference>
<evidence type="ECO:0000313" key="1">
    <source>
        <dbReference type="EMBL" id="CAJ0929106.1"/>
    </source>
</evidence>
<dbReference type="Proteomes" id="UP001176940">
    <property type="component" value="Unassembled WGS sequence"/>
</dbReference>
<proteinExistence type="predicted"/>
<evidence type="ECO:0000313" key="2">
    <source>
        <dbReference type="Proteomes" id="UP001176940"/>
    </source>
</evidence>
<sequence length="172" mass="19593">MDSSFYHSMVRQHLDDSDTYMPIDRDPTKEITCEIQQIVKSFLEQNVIDAKLGEYLINAHPIVPVFYALPKIHKHPTRPPGRPIVASTDSLLSPLAKTVEKILTPLLGHIVSFIKDTPDFLEDQFFVQRVGTAMGSNMAPPYANIFMAYFEEKNSSIPITYFENIRYTGKDL</sequence>
<accession>A0ABN9L292</accession>
<dbReference type="PANTHER" id="PTHR21301">
    <property type="entry name" value="REVERSE TRANSCRIPTASE"/>
    <property type="match status" value="1"/>
</dbReference>